<dbReference type="GO" id="GO:0008270">
    <property type="term" value="F:zinc ion binding"/>
    <property type="evidence" value="ECO:0007669"/>
    <property type="project" value="InterPro"/>
</dbReference>
<evidence type="ECO:0000259" key="1">
    <source>
        <dbReference type="PROSITE" id="PS50048"/>
    </source>
</evidence>
<accession>A0A376B2F2</accession>
<dbReference type="AlphaFoldDB" id="A0A376B2F2"/>
<gene>
    <name evidence="2" type="ORF">SCODWIG_00071</name>
</gene>
<dbReference type="CDD" id="cd00067">
    <property type="entry name" value="GAL4"/>
    <property type="match status" value="1"/>
</dbReference>
<organism evidence="2 3">
    <name type="scientific">Saccharomycodes ludwigii</name>
    <dbReference type="NCBI Taxonomy" id="36035"/>
    <lineage>
        <taxon>Eukaryota</taxon>
        <taxon>Fungi</taxon>
        <taxon>Dikarya</taxon>
        <taxon>Ascomycota</taxon>
        <taxon>Saccharomycotina</taxon>
        <taxon>Saccharomycetes</taxon>
        <taxon>Saccharomycodales</taxon>
        <taxon>Saccharomycodaceae</taxon>
        <taxon>Saccharomycodes</taxon>
    </lineage>
</organism>
<name>A0A376B2F2_9ASCO</name>
<dbReference type="PROSITE" id="PS00463">
    <property type="entry name" value="ZN2_CY6_FUNGAL_1"/>
    <property type="match status" value="1"/>
</dbReference>
<dbReference type="VEuPathDB" id="FungiDB:SCODWIG_00071"/>
<sequence>MSVNSDSIKKNNIIVNDLPENNDNVQDIQKIKKRRRKVIRSCLFCRQRKLKCDHNYPKCSSCATRNIENCVYLSNGTNNTPSNAVEKNTAITTIDTKMSILSGKQNSSIDNLTDDNNLMNEYDVYSITGAHGVSNKNVLLNPLQNYGFLFSKENKDVYLGPTSLKAGLVFSDIKFNTKQQKLWNIFEKERLQWKEANLRLIKKEMKIVERSQVGSLLLEMCSVLPKYSEIETCVREYFNSCYHSFFHILDERKVLKDMESCIIHDENDTVIELKLLEERNYFSLAIVLYLVLFMHFQREAPDAMLQFFLALEAMSSGPLCFIERAQFLMLRFLFKIFNEPYIHYLYVSSLVESLCSIIVVLGLNRDIRKIYTGKESKIGDIATLENLWYWTLYADYITSFELGKPLYFSDAHFMPSDLKTFERGRLPLLKRFLYISRKILNDLLKPTGIPALKVHLQIINKFMKKEFKRIRFYTDAKLVKQADLFEYLVLLPLMALRLCIGHFFKLLFGTSNTWNENELIRCSFNTLKMCTTLLTEAGSKEKVLSSQRSEFIFAKPLLNIAWAIRKCTVIRCYKDFFNNLYNTDGVFENCTKDSGKNNLLDQLINSLDSFNAKICYKRSNYIVAFQKYCEYLDEYYDAENKTISMSTNTTLQSIQLKVIEKLSRSLLSEAITENTNFEASDQINTTSNETDDSVSNITGSLSAHSIEITDSSPQHFQNNFNDQTINDKQYLFSTNSDFLTLENLLGEDETGMFDILDLDLKQFLSM</sequence>
<dbReference type="InterPro" id="IPR001138">
    <property type="entry name" value="Zn2Cys6_DnaBD"/>
</dbReference>
<dbReference type="EMBL" id="UFAJ01000005">
    <property type="protein sequence ID" value="SSD58310.1"/>
    <property type="molecule type" value="Genomic_DNA"/>
</dbReference>
<dbReference type="InterPro" id="IPR052693">
    <property type="entry name" value="Yeast_MDR_Regulatory"/>
</dbReference>
<dbReference type="Gene3D" id="4.10.240.10">
    <property type="entry name" value="Zn(2)-C6 fungal-type DNA-binding domain"/>
    <property type="match status" value="1"/>
</dbReference>
<dbReference type="InterPro" id="IPR036864">
    <property type="entry name" value="Zn2-C6_fun-type_DNA-bd_sf"/>
</dbReference>
<dbReference type="PROSITE" id="PS50048">
    <property type="entry name" value="ZN2_CY6_FUNGAL_2"/>
    <property type="match status" value="1"/>
</dbReference>
<keyword evidence="3" id="KW-1185">Reference proteome</keyword>
<dbReference type="PANTHER" id="PTHR31405">
    <property type="entry name" value="TRANSCRIPTION FACTOR PDR8-RELATED"/>
    <property type="match status" value="1"/>
</dbReference>
<proteinExistence type="predicted"/>
<dbReference type="OrthoDB" id="3971603at2759"/>
<dbReference type="SMART" id="SM00066">
    <property type="entry name" value="GAL4"/>
    <property type="match status" value="1"/>
</dbReference>
<dbReference type="GO" id="GO:0000981">
    <property type="term" value="F:DNA-binding transcription factor activity, RNA polymerase II-specific"/>
    <property type="evidence" value="ECO:0007669"/>
    <property type="project" value="InterPro"/>
</dbReference>
<evidence type="ECO:0000313" key="2">
    <source>
        <dbReference type="EMBL" id="SSD58310.1"/>
    </source>
</evidence>
<dbReference type="PANTHER" id="PTHR31405:SF8">
    <property type="entry name" value="TRANSCRIPTION FACTOR PDR8-RELATED"/>
    <property type="match status" value="1"/>
</dbReference>
<feature type="domain" description="Zn(2)-C6 fungal-type" evidence="1">
    <location>
        <begin position="41"/>
        <end position="72"/>
    </location>
</feature>
<evidence type="ECO:0000313" key="3">
    <source>
        <dbReference type="Proteomes" id="UP000262825"/>
    </source>
</evidence>
<dbReference type="CDD" id="cd12148">
    <property type="entry name" value="fungal_TF_MHR"/>
    <property type="match status" value="1"/>
</dbReference>
<dbReference type="SUPFAM" id="SSF57701">
    <property type="entry name" value="Zn2/Cys6 DNA-binding domain"/>
    <property type="match status" value="1"/>
</dbReference>
<dbReference type="Proteomes" id="UP000262825">
    <property type="component" value="Unassembled WGS sequence"/>
</dbReference>
<dbReference type="Pfam" id="PF00172">
    <property type="entry name" value="Zn_clus"/>
    <property type="match status" value="1"/>
</dbReference>
<protein>
    <recommendedName>
        <fullName evidence="1">Zn(2)-C6 fungal-type domain-containing protein</fullName>
    </recommendedName>
</protein>
<reference evidence="3" key="1">
    <citation type="submission" date="2018-06" db="EMBL/GenBank/DDBJ databases">
        <authorList>
            <person name="Guldener U."/>
        </authorList>
    </citation>
    <scope>NUCLEOTIDE SEQUENCE [LARGE SCALE GENOMIC DNA]</scope>
    <source>
        <strain evidence="3">UTAD17</strain>
    </source>
</reference>